<keyword evidence="4 6" id="KW-0167">Capsid protein</keyword>
<comment type="similarity">
    <text evidence="2 6">Belongs to the anelloviridae capsid protein family.</text>
</comment>
<keyword evidence="7" id="KW-0175">Coiled coil</keyword>
<accession>A0A8S5S513</accession>
<evidence type="ECO:0000256" key="3">
    <source>
        <dbReference type="ARBA" id="ARBA00022431"/>
    </source>
</evidence>
<evidence type="ECO:0000256" key="1">
    <source>
        <dbReference type="ARBA" id="ARBA00004328"/>
    </source>
</evidence>
<evidence type="ECO:0000256" key="5">
    <source>
        <dbReference type="ARBA" id="ARBA00022844"/>
    </source>
</evidence>
<evidence type="ECO:0000256" key="6">
    <source>
        <dbReference type="RuleBase" id="RU361230"/>
    </source>
</evidence>
<keyword evidence="3 6" id="KW-1140">T=1 icosahedral capsid protein</keyword>
<keyword evidence="5 6" id="KW-0946">Virion</keyword>
<dbReference type="EMBL" id="BK032524">
    <property type="protein sequence ID" value="DAF45899.1"/>
    <property type="molecule type" value="Genomic_DNA"/>
</dbReference>
<name>A0A8S5S513_9VIRU</name>
<sequence length="591" mass="69471">MYEKSTVPFHWPGGGSFSVSQYTLDVLYDMHKTCRNWWTGSNEDLPLCRYKGCELKFYQCNYVDYIVKVINELPATSNKLTYPSTQPNMMLMAQNKHIIASKQNRKKRKPYTKLKVPPPPQFQNKWYFTSDLYKIPLMHIHATAANLTNPYVKPQNLSNNITFWGINTQSIQNKAFQTQDTFWPFKKLGTLQYYFYYHTQGTETKSEDFKIADLIPLTNPKRNTHGFSYNDLRQTSRPEFKQYIQKWQDYAGNPFYKDINDNIDDIYFSLRSPTYIQSKATESSFNENTKWKDINESPTAQPLTPFNEPIFIPFQYNPEKDTGEDTEVYLVNNRDGHGWDNPGISEITLTGFPLWIILWGYIDFQKNLKKAINIDTEYILVFKSKFTQRPKAYPIVIINESFIQGNSPYENKPLPEDETKWYPMVQYQTQTQNKILSVGPFAPNNPDCKSDNICMYYKFKFEWGGTPPKHITVENPTHQIQYPVPSNEHETNSLQSPGQAPESILYSFDFRHGDYTTAALSRITKDWPIKETVSTLTEPTKRQLLQQAFQFLQDSEEKQEKKEKEMQNIINQLRNQQQRYRQQIIELTTQM</sequence>
<evidence type="ECO:0000256" key="4">
    <source>
        <dbReference type="ARBA" id="ARBA00022561"/>
    </source>
</evidence>
<dbReference type="GO" id="GO:0039615">
    <property type="term" value="C:T=1 icosahedral viral capsid"/>
    <property type="evidence" value="ECO:0007669"/>
    <property type="project" value="UniProtKB-UniRule"/>
</dbReference>
<reference evidence="8" key="1">
    <citation type="journal article" date="2021" name="Proc. Natl. Acad. Sci. U.S.A.">
        <title>A Catalog of Tens of Thousands of Viruses from Human Metagenomes Reveals Hidden Associations with Chronic Diseases.</title>
        <authorList>
            <person name="Tisza M.J."/>
            <person name="Buck C.B."/>
        </authorList>
    </citation>
    <scope>NUCLEOTIDE SEQUENCE</scope>
    <source>
        <strain evidence="8">CtUGs1</strain>
    </source>
</reference>
<comment type="function">
    <text evidence="6">Self-assembles to form an icosahedral capsid.</text>
</comment>
<comment type="subcellular location">
    <subcellularLocation>
        <location evidence="1 6">Virion</location>
    </subcellularLocation>
</comment>
<dbReference type="InterPro" id="IPR004219">
    <property type="entry name" value="TTvirus_Unk"/>
</dbReference>
<feature type="coiled-coil region" evidence="7">
    <location>
        <begin position="552"/>
        <end position="590"/>
    </location>
</feature>
<evidence type="ECO:0000256" key="2">
    <source>
        <dbReference type="ARBA" id="ARBA00006131"/>
    </source>
</evidence>
<protein>
    <recommendedName>
        <fullName evidence="6">Capsid protein</fullName>
    </recommendedName>
</protein>
<organism evidence="8">
    <name type="scientific">Anelloviridae sp. ctUGs1</name>
    <dbReference type="NCBI Taxonomy" id="2828020"/>
    <lineage>
        <taxon>Viruses</taxon>
        <taxon>Monodnaviria</taxon>
        <taxon>Shotokuvirae</taxon>
        <taxon>Commensaviricota</taxon>
        <taxon>Cardeaviricetes</taxon>
        <taxon>Sanitavirales</taxon>
        <taxon>Anelloviridae</taxon>
    </lineage>
</organism>
<dbReference type="Pfam" id="PF02956">
    <property type="entry name" value="TT_ORF1"/>
    <property type="match status" value="1"/>
</dbReference>
<proteinExistence type="inferred from homology"/>
<evidence type="ECO:0000256" key="7">
    <source>
        <dbReference type="SAM" id="Coils"/>
    </source>
</evidence>
<evidence type="ECO:0000313" key="8">
    <source>
        <dbReference type="EMBL" id="DAF45899.1"/>
    </source>
</evidence>